<evidence type="ECO:0000256" key="4">
    <source>
        <dbReference type="ARBA" id="ARBA00023163"/>
    </source>
</evidence>
<feature type="domain" description="HTH lysR-type" evidence="6">
    <location>
        <begin position="1"/>
        <end position="56"/>
    </location>
</feature>
<evidence type="ECO:0000259" key="6">
    <source>
        <dbReference type="PROSITE" id="PS50931"/>
    </source>
</evidence>
<feature type="region of interest" description="Disordered" evidence="5">
    <location>
        <begin position="313"/>
        <end position="332"/>
    </location>
</feature>
<dbReference type="RefSeq" id="WP_344859037.1">
    <property type="nucleotide sequence ID" value="NZ_BAAAUT010000017.1"/>
</dbReference>
<dbReference type="Pfam" id="PF03466">
    <property type="entry name" value="LysR_substrate"/>
    <property type="match status" value="1"/>
</dbReference>
<evidence type="ECO:0000256" key="1">
    <source>
        <dbReference type="ARBA" id="ARBA00009437"/>
    </source>
</evidence>
<comment type="caution">
    <text evidence="7">The sequence shown here is derived from an EMBL/GenBank/DDBJ whole genome shotgun (WGS) entry which is preliminary data.</text>
</comment>
<dbReference type="Proteomes" id="UP001500320">
    <property type="component" value="Unassembled WGS sequence"/>
</dbReference>
<keyword evidence="2" id="KW-0805">Transcription regulation</keyword>
<evidence type="ECO:0000313" key="7">
    <source>
        <dbReference type="EMBL" id="GAA3133708.1"/>
    </source>
</evidence>
<feature type="region of interest" description="Disordered" evidence="5">
    <location>
        <begin position="253"/>
        <end position="280"/>
    </location>
</feature>
<dbReference type="PANTHER" id="PTHR30346">
    <property type="entry name" value="TRANSCRIPTIONAL DUAL REGULATOR HCAR-RELATED"/>
    <property type="match status" value="1"/>
</dbReference>
<organism evidence="7 8">
    <name type="scientific">Planomonospora alba</name>
    <dbReference type="NCBI Taxonomy" id="161354"/>
    <lineage>
        <taxon>Bacteria</taxon>
        <taxon>Bacillati</taxon>
        <taxon>Actinomycetota</taxon>
        <taxon>Actinomycetes</taxon>
        <taxon>Streptosporangiales</taxon>
        <taxon>Streptosporangiaceae</taxon>
        <taxon>Planomonospora</taxon>
    </lineage>
</organism>
<dbReference type="Gene3D" id="1.10.10.10">
    <property type="entry name" value="Winged helix-like DNA-binding domain superfamily/Winged helix DNA-binding domain"/>
    <property type="match status" value="1"/>
</dbReference>
<dbReference type="InterPro" id="IPR036388">
    <property type="entry name" value="WH-like_DNA-bd_sf"/>
</dbReference>
<evidence type="ECO:0000313" key="8">
    <source>
        <dbReference type="Proteomes" id="UP001500320"/>
    </source>
</evidence>
<protein>
    <recommendedName>
        <fullName evidence="6">HTH lysR-type domain-containing protein</fullName>
    </recommendedName>
</protein>
<dbReference type="InterPro" id="IPR000847">
    <property type="entry name" value="LysR_HTH_N"/>
</dbReference>
<dbReference type="PANTHER" id="PTHR30346:SF29">
    <property type="entry name" value="LYSR SUBSTRATE-BINDING"/>
    <property type="match status" value="1"/>
</dbReference>
<dbReference type="SUPFAM" id="SSF46785">
    <property type="entry name" value="Winged helix' DNA-binding domain"/>
    <property type="match status" value="1"/>
</dbReference>
<evidence type="ECO:0000256" key="3">
    <source>
        <dbReference type="ARBA" id="ARBA00023125"/>
    </source>
</evidence>
<name>A0ABP6N2F5_9ACTN</name>
<dbReference type="Gene3D" id="3.40.190.10">
    <property type="entry name" value="Periplasmic binding protein-like II"/>
    <property type="match status" value="2"/>
</dbReference>
<gene>
    <name evidence="7" type="ORF">GCM10010466_25390</name>
</gene>
<feature type="compositionally biased region" description="Gly residues" evidence="5">
    <location>
        <begin position="254"/>
        <end position="278"/>
    </location>
</feature>
<evidence type="ECO:0000256" key="2">
    <source>
        <dbReference type="ARBA" id="ARBA00023015"/>
    </source>
</evidence>
<keyword evidence="3" id="KW-0238">DNA-binding</keyword>
<keyword evidence="8" id="KW-1185">Reference proteome</keyword>
<proteinExistence type="inferred from homology"/>
<dbReference type="InterPro" id="IPR036390">
    <property type="entry name" value="WH_DNA-bd_sf"/>
</dbReference>
<dbReference type="Pfam" id="PF00126">
    <property type="entry name" value="HTH_1"/>
    <property type="match status" value="1"/>
</dbReference>
<dbReference type="InterPro" id="IPR005119">
    <property type="entry name" value="LysR_subst-bd"/>
</dbReference>
<reference evidence="8" key="1">
    <citation type="journal article" date="2019" name="Int. J. Syst. Evol. Microbiol.">
        <title>The Global Catalogue of Microorganisms (GCM) 10K type strain sequencing project: providing services to taxonomists for standard genome sequencing and annotation.</title>
        <authorList>
            <consortium name="The Broad Institute Genomics Platform"/>
            <consortium name="The Broad Institute Genome Sequencing Center for Infectious Disease"/>
            <person name="Wu L."/>
            <person name="Ma J."/>
        </authorList>
    </citation>
    <scope>NUCLEOTIDE SEQUENCE [LARGE SCALE GENOMIC DNA]</scope>
    <source>
        <strain evidence="8">JCM 9373</strain>
    </source>
</reference>
<accession>A0ABP6N2F5</accession>
<dbReference type="EMBL" id="BAAAUT010000017">
    <property type="protein sequence ID" value="GAA3133708.1"/>
    <property type="molecule type" value="Genomic_DNA"/>
</dbReference>
<dbReference type="PROSITE" id="PS50931">
    <property type="entry name" value="HTH_LYSR"/>
    <property type="match status" value="1"/>
</dbReference>
<dbReference type="PRINTS" id="PR00039">
    <property type="entry name" value="HTHLYSR"/>
</dbReference>
<sequence length="332" mass="33057">MDPHLLRTFAAVAELRSFSAAAHRLGYTQSAVSQQIAALEADLGTALLRRRPVEPTAAGARLLEHAGPLLLRLRAARADVLRAAGAPPRTLQVAVSPLGCPPALARALHAPGVRVTVRTAVRREVAEQVASGAADVGLLDGIAAPSDPLRLPDAGPLSAFGVVAEPLVVALPDGHPLAGRRGLALADLAGALWLRAPAVVEPERLRELAGAAGPQAFRAGSGYDGHDLNTVLNLVAAGHGLALLPASVAAGAPAGPGGAGPQGSGGSPGGGAGGVPGREGGRGIRAVPLAAPRVVHRVEVLYGALRGPAADLVDQLRQPPGSTPPGTSASGS</sequence>
<keyword evidence="4" id="KW-0804">Transcription</keyword>
<dbReference type="SUPFAM" id="SSF53850">
    <property type="entry name" value="Periplasmic binding protein-like II"/>
    <property type="match status" value="1"/>
</dbReference>
<evidence type="ECO:0000256" key="5">
    <source>
        <dbReference type="SAM" id="MobiDB-lite"/>
    </source>
</evidence>
<comment type="similarity">
    <text evidence="1">Belongs to the LysR transcriptional regulatory family.</text>
</comment>